<keyword evidence="3" id="KW-1185">Reference proteome</keyword>
<dbReference type="AlphaFoldDB" id="A0A2J6RVY0"/>
<feature type="compositionally biased region" description="Polar residues" evidence="1">
    <location>
        <begin position="80"/>
        <end position="89"/>
    </location>
</feature>
<feature type="region of interest" description="Disordered" evidence="1">
    <location>
        <begin position="1"/>
        <end position="33"/>
    </location>
</feature>
<feature type="compositionally biased region" description="Basic and acidic residues" evidence="1">
    <location>
        <begin position="125"/>
        <end position="141"/>
    </location>
</feature>
<dbReference type="Proteomes" id="UP000235786">
    <property type="component" value="Unassembled WGS sequence"/>
</dbReference>
<feature type="region of interest" description="Disordered" evidence="1">
    <location>
        <begin position="116"/>
        <end position="170"/>
    </location>
</feature>
<dbReference type="OrthoDB" id="10335570at2759"/>
<name>A0A2J6RVY0_HYAVF</name>
<evidence type="ECO:0000313" key="2">
    <source>
        <dbReference type="EMBL" id="PMD42667.1"/>
    </source>
</evidence>
<sequence>MSPIAEKPVSQPDMQSLATPSDPPPSMKSSAPEGFKSFFLKVNSLQTTKFRWKTMFEAKSLAAKGVDGPAYDFKAPYDTEPSTAESTGDTDIEPGPLITQAKAAYEAMLKQKALNALAPAGSSAPDKKNASAHENSEEKPKTTKRKTNPKNNLASSKKSSQDQSAKAQVEVADEVAFTGFKLSRIMAKGWQTPAGASKSCWCYAVEWEEHAATNTEAGDTTWEPVSSIQKDQPLMVEIFEARMLEESRNGPPTRTDVKAQIGCAGEDELAEPLEHKKSYKKKKVA</sequence>
<protein>
    <submittedName>
        <fullName evidence="2">Uncharacterized protein</fullName>
    </submittedName>
</protein>
<accession>A0A2J6RVY0</accession>
<evidence type="ECO:0000313" key="3">
    <source>
        <dbReference type="Proteomes" id="UP000235786"/>
    </source>
</evidence>
<proteinExistence type="predicted"/>
<gene>
    <name evidence="2" type="ORF">L207DRAFT_527550</name>
</gene>
<feature type="compositionally biased region" description="Low complexity" evidence="1">
    <location>
        <begin position="149"/>
        <end position="168"/>
    </location>
</feature>
<reference evidence="2 3" key="1">
    <citation type="submission" date="2016-04" db="EMBL/GenBank/DDBJ databases">
        <title>A degradative enzymes factory behind the ericoid mycorrhizal symbiosis.</title>
        <authorList>
            <consortium name="DOE Joint Genome Institute"/>
            <person name="Martino E."/>
            <person name="Morin E."/>
            <person name="Grelet G."/>
            <person name="Kuo A."/>
            <person name="Kohler A."/>
            <person name="Daghino S."/>
            <person name="Barry K."/>
            <person name="Choi C."/>
            <person name="Cichocki N."/>
            <person name="Clum A."/>
            <person name="Copeland A."/>
            <person name="Hainaut M."/>
            <person name="Haridas S."/>
            <person name="Labutti K."/>
            <person name="Lindquist E."/>
            <person name="Lipzen A."/>
            <person name="Khouja H.-R."/>
            <person name="Murat C."/>
            <person name="Ohm R."/>
            <person name="Olson A."/>
            <person name="Spatafora J."/>
            <person name="Veneault-Fourrey C."/>
            <person name="Henrissat B."/>
            <person name="Grigoriev I."/>
            <person name="Martin F."/>
            <person name="Perotto S."/>
        </authorList>
    </citation>
    <scope>NUCLEOTIDE SEQUENCE [LARGE SCALE GENOMIC DNA]</scope>
    <source>
        <strain evidence="2 3">F</strain>
    </source>
</reference>
<evidence type="ECO:0000256" key="1">
    <source>
        <dbReference type="SAM" id="MobiDB-lite"/>
    </source>
</evidence>
<dbReference type="EMBL" id="KZ613943">
    <property type="protein sequence ID" value="PMD42667.1"/>
    <property type="molecule type" value="Genomic_DNA"/>
</dbReference>
<organism evidence="2 3">
    <name type="scientific">Hyaloscypha variabilis (strain UAMH 11265 / GT02V1 / F)</name>
    <name type="common">Meliniomyces variabilis</name>
    <dbReference type="NCBI Taxonomy" id="1149755"/>
    <lineage>
        <taxon>Eukaryota</taxon>
        <taxon>Fungi</taxon>
        <taxon>Dikarya</taxon>
        <taxon>Ascomycota</taxon>
        <taxon>Pezizomycotina</taxon>
        <taxon>Leotiomycetes</taxon>
        <taxon>Helotiales</taxon>
        <taxon>Hyaloscyphaceae</taxon>
        <taxon>Hyaloscypha</taxon>
        <taxon>Hyaloscypha variabilis</taxon>
    </lineage>
</organism>
<feature type="region of interest" description="Disordered" evidence="1">
    <location>
        <begin position="67"/>
        <end position="98"/>
    </location>
</feature>